<dbReference type="Proteomes" id="UP000007015">
    <property type="component" value="Chromosome 2"/>
</dbReference>
<gene>
    <name evidence="2" type="ORF">OsI_09564</name>
</gene>
<reference evidence="2 3" key="1">
    <citation type="journal article" date="2005" name="PLoS Biol.">
        <title>The genomes of Oryza sativa: a history of duplications.</title>
        <authorList>
            <person name="Yu J."/>
            <person name="Wang J."/>
            <person name="Lin W."/>
            <person name="Li S."/>
            <person name="Li H."/>
            <person name="Zhou J."/>
            <person name="Ni P."/>
            <person name="Dong W."/>
            <person name="Hu S."/>
            <person name="Zeng C."/>
            <person name="Zhang J."/>
            <person name="Zhang Y."/>
            <person name="Li R."/>
            <person name="Xu Z."/>
            <person name="Li S."/>
            <person name="Li X."/>
            <person name="Zheng H."/>
            <person name="Cong L."/>
            <person name="Lin L."/>
            <person name="Yin J."/>
            <person name="Geng J."/>
            <person name="Li G."/>
            <person name="Shi J."/>
            <person name="Liu J."/>
            <person name="Lv H."/>
            <person name="Li J."/>
            <person name="Wang J."/>
            <person name="Deng Y."/>
            <person name="Ran L."/>
            <person name="Shi X."/>
            <person name="Wang X."/>
            <person name="Wu Q."/>
            <person name="Li C."/>
            <person name="Ren X."/>
            <person name="Wang J."/>
            <person name="Wang X."/>
            <person name="Li D."/>
            <person name="Liu D."/>
            <person name="Zhang X."/>
            <person name="Ji Z."/>
            <person name="Zhao W."/>
            <person name="Sun Y."/>
            <person name="Zhang Z."/>
            <person name="Bao J."/>
            <person name="Han Y."/>
            <person name="Dong L."/>
            <person name="Ji J."/>
            <person name="Chen P."/>
            <person name="Wu S."/>
            <person name="Liu J."/>
            <person name="Xiao Y."/>
            <person name="Bu D."/>
            <person name="Tan J."/>
            <person name="Yang L."/>
            <person name="Ye C."/>
            <person name="Zhang J."/>
            <person name="Xu J."/>
            <person name="Zhou Y."/>
            <person name="Yu Y."/>
            <person name="Zhang B."/>
            <person name="Zhuang S."/>
            <person name="Wei H."/>
            <person name="Liu B."/>
            <person name="Lei M."/>
            <person name="Yu H."/>
            <person name="Li Y."/>
            <person name="Xu H."/>
            <person name="Wei S."/>
            <person name="He X."/>
            <person name="Fang L."/>
            <person name="Zhang Z."/>
            <person name="Zhang Y."/>
            <person name="Huang X."/>
            <person name="Su Z."/>
            <person name="Tong W."/>
            <person name="Li J."/>
            <person name="Tong Z."/>
            <person name="Li S."/>
            <person name="Ye J."/>
            <person name="Wang L."/>
            <person name="Fang L."/>
            <person name="Lei T."/>
            <person name="Chen C."/>
            <person name="Chen H."/>
            <person name="Xu Z."/>
            <person name="Li H."/>
            <person name="Huang H."/>
            <person name="Zhang F."/>
            <person name="Xu H."/>
            <person name="Li N."/>
            <person name="Zhao C."/>
            <person name="Li S."/>
            <person name="Dong L."/>
            <person name="Huang Y."/>
            <person name="Li L."/>
            <person name="Xi Y."/>
            <person name="Qi Q."/>
            <person name="Li W."/>
            <person name="Zhang B."/>
            <person name="Hu W."/>
            <person name="Zhang Y."/>
            <person name="Tian X."/>
            <person name="Jiao Y."/>
            <person name="Liang X."/>
            <person name="Jin J."/>
            <person name="Gao L."/>
            <person name="Zheng W."/>
            <person name="Hao B."/>
            <person name="Liu S."/>
            <person name="Wang W."/>
            <person name="Yuan L."/>
            <person name="Cao M."/>
            <person name="McDermott J."/>
            <person name="Samudrala R."/>
            <person name="Wang J."/>
            <person name="Wong G.K."/>
            <person name="Yang H."/>
        </authorList>
    </citation>
    <scope>NUCLEOTIDE SEQUENCE [LARGE SCALE GENOMIC DNA]</scope>
    <source>
        <strain evidence="3">cv. 93-11</strain>
    </source>
</reference>
<feature type="region of interest" description="Disordered" evidence="1">
    <location>
        <begin position="114"/>
        <end position="148"/>
    </location>
</feature>
<protein>
    <submittedName>
        <fullName evidence="2">Uncharacterized protein</fullName>
    </submittedName>
</protein>
<keyword evidence="3" id="KW-1185">Reference proteome</keyword>
<organism evidence="2 3">
    <name type="scientific">Oryza sativa subsp. indica</name>
    <name type="common">Rice</name>
    <dbReference type="NCBI Taxonomy" id="39946"/>
    <lineage>
        <taxon>Eukaryota</taxon>
        <taxon>Viridiplantae</taxon>
        <taxon>Streptophyta</taxon>
        <taxon>Embryophyta</taxon>
        <taxon>Tracheophyta</taxon>
        <taxon>Spermatophyta</taxon>
        <taxon>Magnoliopsida</taxon>
        <taxon>Liliopsida</taxon>
        <taxon>Poales</taxon>
        <taxon>Poaceae</taxon>
        <taxon>BOP clade</taxon>
        <taxon>Oryzoideae</taxon>
        <taxon>Oryzeae</taxon>
        <taxon>Oryzinae</taxon>
        <taxon>Oryza</taxon>
        <taxon>Oryza sativa</taxon>
    </lineage>
</organism>
<evidence type="ECO:0000313" key="2">
    <source>
        <dbReference type="EMBL" id="EEC74303.1"/>
    </source>
</evidence>
<dbReference type="STRING" id="39946.B8AFK1"/>
<dbReference type="AlphaFoldDB" id="B8AFK1"/>
<dbReference type="Gramene" id="BGIOSGA005304-TA">
    <property type="protein sequence ID" value="BGIOSGA005304-PA"/>
    <property type="gene ID" value="BGIOSGA005304"/>
</dbReference>
<evidence type="ECO:0000256" key="1">
    <source>
        <dbReference type="SAM" id="MobiDB-lite"/>
    </source>
</evidence>
<evidence type="ECO:0000313" key="3">
    <source>
        <dbReference type="Proteomes" id="UP000007015"/>
    </source>
</evidence>
<name>B8AFK1_ORYSI</name>
<proteinExistence type="predicted"/>
<accession>B8AFK1</accession>
<feature type="compositionally biased region" description="Low complexity" evidence="1">
    <location>
        <begin position="120"/>
        <end position="130"/>
    </location>
</feature>
<feature type="compositionally biased region" description="Low complexity" evidence="1">
    <location>
        <begin position="53"/>
        <end position="63"/>
    </location>
</feature>
<feature type="region of interest" description="Disordered" evidence="1">
    <location>
        <begin position="18"/>
        <end position="83"/>
    </location>
</feature>
<dbReference type="EMBL" id="CM000127">
    <property type="protein sequence ID" value="EEC74303.1"/>
    <property type="molecule type" value="Genomic_DNA"/>
</dbReference>
<sequence>MADAAHHLRRRSSVALPHDWCSSFSATPQSPDHHHPRQQQEERVSAAAACTVSSRASRPLSRCRPSRAPRRGSGGDGEQRWHRQFTVDDAHLLAHEDDGGDEDDSEAVRVRPLHRRRRGAATTTTVAAADLARRCKRRRRPWRDGDLG</sequence>
<dbReference type="HOGENOM" id="CLU_1761809_0_0_1"/>